<feature type="region of interest" description="Disordered" evidence="1">
    <location>
        <begin position="59"/>
        <end position="78"/>
    </location>
</feature>
<dbReference type="EMBL" id="JAINUG010000030">
    <property type="protein sequence ID" value="KAJ8409475.1"/>
    <property type="molecule type" value="Genomic_DNA"/>
</dbReference>
<evidence type="ECO:0000313" key="3">
    <source>
        <dbReference type="Proteomes" id="UP001221898"/>
    </source>
</evidence>
<dbReference type="Proteomes" id="UP001221898">
    <property type="component" value="Unassembled WGS sequence"/>
</dbReference>
<evidence type="ECO:0000313" key="2">
    <source>
        <dbReference type="EMBL" id="KAJ8409475.1"/>
    </source>
</evidence>
<keyword evidence="3" id="KW-1185">Reference proteome</keyword>
<name>A0AAD7SVJ8_9TELE</name>
<proteinExistence type="predicted"/>
<gene>
    <name evidence="2" type="ORF">AAFF_G00228760</name>
</gene>
<comment type="caution">
    <text evidence="2">The sequence shown here is derived from an EMBL/GenBank/DDBJ whole genome shotgun (WGS) entry which is preliminary data.</text>
</comment>
<organism evidence="2 3">
    <name type="scientific">Aldrovandia affinis</name>
    <dbReference type="NCBI Taxonomy" id="143900"/>
    <lineage>
        <taxon>Eukaryota</taxon>
        <taxon>Metazoa</taxon>
        <taxon>Chordata</taxon>
        <taxon>Craniata</taxon>
        <taxon>Vertebrata</taxon>
        <taxon>Euteleostomi</taxon>
        <taxon>Actinopterygii</taxon>
        <taxon>Neopterygii</taxon>
        <taxon>Teleostei</taxon>
        <taxon>Notacanthiformes</taxon>
        <taxon>Halosauridae</taxon>
        <taxon>Aldrovandia</taxon>
    </lineage>
</organism>
<protein>
    <submittedName>
        <fullName evidence="2">Uncharacterized protein</fullName>
    </submittedName>
</protein>
<sequence length="78" mass="8472">MQVSLQLCGCFAVPRAIWGFRGKRTGAQTWAPRGITMAVGPCPLSSTQSTERRVPQVEPHEAATLQSGVHNQVQKRGL</sequence>
<feature type="compositionally biased region" description="Polar residues" evidence="1">
    <location>
        <begin position="64"/>
        <end position="78"/>
    </location>
</feature>
<accession>A0AAD7SVJ8</accession>
<dbReference type="AlphaFoldDB" id="A0AAD7SVJ8"/>
<evidence type="ECO:0000256" key="1">
    <source>
        <dbReference type="SAM" id="MobiDB-lite"/>
    </source>
</evidence>
<reference evidence="2" key="1">
    <citation type="journal article" date="2023" name="Science">
        <title>Genome structures resolve the early diversification of teleost fishes.</title>
        <authorList>
            <person name="Parey E."/>
            <person name="Louis A."/>
            <person name="Montfort J."/>
            <person name="Bouchez O."/>
            <person name="Roques C."/>
            <person name="Iampietro C."/>
            <person name="Lluch J."/>
            <person name="Castinel A."/>
            <person name="Donnadieu C."/>
            <person name="Desvignes T."/>
            <person name="Floi Bucao C."/>
            <person name="Jouanno E."/>
            <person name="Wen M."/>
            <person name="Mejri S."/>
            <person name="Dirks R."/>
            <person name="Jansen H."/>
            <person name="Henkel C."/>
            <person name="Chen W.J."/>
            <person name="Zahm M."/>
            <person name="Cabau C."/>
            <person name="Klopp C."/>
            <person name="Thompson A.W."/>
            <person name="Robinson-Rechavi M."/>
            <person name="Braasch I."/>
            <person name="Lecointre G."/>
            <person name="Bobe J."/>
            <person name="Postlethwait J.H."/>
            <person name="Berthelot C."/>
            <person name="Roest Crollius H."/>
            <person name="Guiguen Y."/>
        </authorList>
    </citation>
    <scope>NUCLEOTIDE SEQUENCE</scope>
    <source>
        <strain evidence="2">NC1722</strain>
    </source>
</reference>